<dbReference type="PRINTS" id="PR00412">
    <property type="entry name" value="EPOXHYDRLASE"/>
</dbReference>
<feature type="compositionally biased region" description="Pro residues" evidence="9">
    <location>
        <begin position="229"/>
        <end position="239"/>
    </location>
</feature>
<dbReference type="PIRSF" id="PIRSF022950">
    <property type="entry name" value="PPase_methylesterase_euk"/>
    <property type="match status" value="1"/>
</dbReference>
<name>A0A8K0A785_BRALA</name>
<organism evidence="11 12">
    <name type="scientific">Branchiostoma lanceolatum</name>
    <name type="common">Common lancelet</name>
    <name type="synonym">Amphioxus lanceolatum</name>
    <dbReference type="NCBI Taxonomy" id="7740"/>
    <lineage>
        <taxon>Eukaryota</taxon>
        <taxon>Metazoa</taxon>
        <taxon>Chordata</taxon>
        <taxon>Cephalochordata</taxon>
        <taxon>Leptocardii</taxon>
        <taxon>Amphioxiformes</taxon>
        <taxon>Branchiostomatidae</taxon>
        <taxon>Branchiostoma</taxon>
    </lineage>
</organism>
<gene>
    <name evidence="11" type="primary">PPME1</name>
    <name evidence="11" type="ORF">BLAG_LOCUS20926</name>
</gene>
<dbReference type="Gene3D" id="3.40.50.1820">
    <property type="entry name" value="alpha/beta hydrolase"/>
    <property type="match status" value="1"/>
</dbReference>
<reference evidence="11" key="1">
    <citation type="submission" date="2022-01" db="EMBL/GenBank/DDBJ databases">
        <authorList>
            <person name="Braso-Vives M."/>
        </authorList>
    </citation>
    <scope>NUCLEOTIDE SEQUENCE</scope>
</reference>
<evidence type="ECO:0000256" key="7">
    <source>
        <dbReference type="PIRNR" id="PIRNR022950"/>
    </source>
</evidence>
<protein>
    <recommendedName>
        <fullName evidence="7">Protein phosphatase methylesterase 1</fullName>
        <shortName evidence="7">PME-1</shortName>
        <ecNumber evidence="7">3.1.1.-</ecNumber>
    </recommendedName>
</protein>
<dbReference type="InterPro" id="IPR029058">
    <property type="entry name" value="AB_hydrolase_fold"/>
</dbReference>
<dbReference type="InterPro" id="IPR000073">
    <property type="entry name" value="AB_hydrolase_1"/>
</dbReference>
<dbReference type="Pfam" id="PF12697">
    <property type="entry name" value="Abhydrolase_6"/>
    <property type="match status" value="1"/>
</dbReference>
<comment type="subunit">
    <text evidence="2">Binds PPP2CA and PPP2CB.</text>
</comment>
<evidence type="ECO:0000256" key="8">
    <source>
        <dbReference type="PIRSR" id="PIRSR022950-1"/>
    </source>
</evidence>
<keyword evidence="3 7" id="KW-0719">Serine esterase</keyword>
<feature type="compositionally biased region" description="Pro residues" evidence="9">
    <location>
        <begin position="1"/>
        <end position="12"/>
    </location>
</feature>
<feature type="region of interest" description="Disordered" evidence="9">
    <location>
        <begin position="1"/>
        <end position="29"/>
    </location>
</feature>
<dbReference type="Proteomes" id="UP000838412">
    <property type="component" value="Chromosome 6"/>
</dbReference>
<evidence type="ECO:0000256" key="4">
    <source>
        <dbReference type="ARBA" id="ARBA00022801"/>
    </source>
</evidence>
<evidence type="ECO:0000256" key="6">
    <source>
        <dbReference type="ARBA" id="ARBA00049203"/>
    </source>
</evidence>
<dbReference type="PANTHER" id="PTHR14189">
    <property type="entry name" value="PROTEIN PHOSPHATASE METHYLESTERASE-1 RELATED"/>
    <property type="match status" value="1"/>
</dbReference>
<dbReference type="GO" id="GO:0051723">
    <property type="term" value="F:protein methylesterase activity"/>
    <property type="evidence" value="ECO:0007669"/>
    <property type="project" value="UniProtKB-EC"/>
</dbReference>
<dbReference type="SUPFAM" id="SSF53474">
    <property type="entry name" value="alpha/beta-Hydrolases"/>
    <property type="match status" value="1"/>
</dbReference>
<evidence type="ECO:0000313" key="12">
    <source>
        <dbReference type="Proteomes" id="UP000838412"/>
    </source>
</evidence>
<evidence type="ECO:0000256" key="1">
    <source>
        <dbReference type="ARBA" id="ARBA00008645"/>
    </source>
</evidence>
<dbReference type="InterPro" id="IPR000639">
    <property type="entry name" value="Epox_hydrolase-like"/>
</dbReference>
<sequence length="344" mass="37444">MARGLPPRPPAGMGPGMTRGGKHMGMSRRRDYTPVSWDKYFETTDQTIVTSLVNCRTLAVDLRGHGDSQAKEEDDLSADQLAEDVGNLVSALYGDEPPPIILVGHSMGGAIAIHAAVQEKVQSLVGMVVIDVVEGTALDALHSMQSFLRGRPKSFPTLEAAIEWCVRSGQVRNLESAKVSMVGQVKKTDTQETGTSLLEREIANEPNVGVNLSSDAIVEEEEPTSPSQDMPPPASPPPSMTEAPPGSYTWRIDLSSTEKYWKGWFAGMSQLFLSCNVPKMLLLAGVDRLDRDLTIGQMQGKFQMQVLPQCGHAVHEDAPDKVAEALATFMVRHRFAEATADFKR</sequence>
<feature type="region of interest" description="Disordered" evidence="9">
    <location>
        <begin position="218"/>
        <end position="247"/>
    </location>
</feature>
<keyword evidence="4 7" id="KW-0378">Hydrolase</keyword>
<feature type="active site" evidence="8">
    <location>
        <position position="312"/>
    </location>
</feature>
<evidence type="ECO:0000256" key="3">
    <source>
        <dbReference type="ARBA" id="ARBA00022487"/>
    </source>
</evidence>
<dbReference type="EMBL" id="OV696691">
    <property type="protein sequence ID" value="CAH1267673.1"/>
    <property type="molecule type" value="Genomic_DNA"/>
</dbReference>
<comment type="function">
    <text evidence="5">Demethylates proteins that have been reversibly carboxymethylated. Demethylates PPP2CB (in vitro) and PPP2CA. Binding to PPP2CA displaces the manganese ion and inactivates the enzyme.</text>
</comment>
<dbReference type="AlphaFoldDB" id="A0A8K0A785"/>
<comment type="similarity">
    <text evidence="1 7">Belongs to the AB hydrolase superfamily.</text>
</comment>
<feature type="active site" evidence="8">
    <location>
        <position position="131"/>
    </location>
</feature>
<keyword evidence="12" id="KW-1185">Reference proteome</keyword>
<dbReference type="PANTHER" id="PTHR14189:SF0">
    <property type="entry name" value="PROTEIN PHOSPHATASE METHYLESTERASE 1"/>
    <property type="match status" value="1"/>
</dbReference>
<feature type="active site" evidence="8">
    <location>
        <position position="106"/>
    </location>
</feature>
<dbReference type="OrthoDB" id="194865at2759"/>
<evidence type="ECO:0000256" key="2">
    <source>
        <dbReference type="ARBA" id="ARBA00011604"/>
    </source>
</evidence>
<evidence type="ECO:0000259" key="10">
    <source>
        <dbReference type="Pfam" id="PF12697"/>
    </source>
</evidence>
<evidence type="ECO:0000313" key="11">
    <source>
        <dbReference type="EMBL" id="CAH1267673.1"/>
    </source>
</evidence>
<accession>A0A8K0A785</accession>
<dbReference type="InterPro" id="IPR016812">
    <property type="entry name" value="PPase_methylesterase_euk"/>
</dbReference>
<evidence type="ECO:0000256" key="5">
    <source>
        <dbReference type="ARBA" id="ARBA00024698"/>
    </source>
</evidence>
<feature type="domain" description="AB hydrolase-1" evidence="10">
    <location>
        <begin position="54"/>
        <end position="325"/>
    </location>
</feature>
<proteinExistence type="inferred from homology"/>
<evidence type="ECO:0000256" key="9">
    <source>
        <dbReference type="SAM" id="MobiDB-lite"/>
    </source>
</evidence>
<dbReference type="EC" id="3.1.1.-" evidence="7"/>
<comment type="catalytic activity">
    <reaction evidence="6">
        <text>[phosphatase 2A protein]-C-terminal L-leucine methyl ester + H2O = [phosphatase 2A protein]-C-terminal L-leucine + methanol + H(+)</text>
        <dbReference type="Rhea" id="RHEA:48548"/>
        <dbReference type="Rhea" id="RHEA-COMP:12134"/>
        <dbReference type="Rhea" id="RHEA-COMP:12135"/>
        <dbReference type="ChEBI" id="CHEBI:15377"/>
        <dbReference type="ChEBI" id="CHEBI:15378"/>
        <dbReference type="ChEBI" id="CHEBI:17790"/>
        <dbReference type="ChEBI" id="CHEBI:90516"/>
        <dbReference type="ChEBI" id="CHEBI:90517"/>
        <dbReference type="EC" id="3.1.1.89"/>
    </reaction>
</comment>